<feature type="domain" description="Gfo/Idh/MocA-like oxidoreductase N-terminal" evidence="1">
    <location>
        <begin position="1"/>
        <end position="99"/>
    </location>
</feature>
<protein>
    <submittedName>
        <fullName evidence="2">Gfo/Idh/MocA family protein</fullName>
    </submittedName>
</protein>
<comment type="caution">
    <text evidence="2">The sequence shown here is derived from an EMBL/GenBank/DDBJ whole genome shotgun (WGS) entry which is preliminary data.</text>
</comment>
<dbReference type="SUPFAM" id="SSF51735">
    <property type="entry name" value="NAD(P)-binding Rossmann-fold domains"/>
    <property type="match status" value="1"/>
</dbReference>
<dbReference type="InterPro" id="IPR051450">
    <property type="entry name" value="Gfo/Idh/MocA_Oxidoreductases"/>
</dbReference>
<keyword evidence="3" id="KW-1185">Reference proteome</keyword>
<dbReference type="RefSeq" id="WP_381496753.1">
    <property type="nucleotide sequence ID" value="NZ_JBHUOM010000001.1"/>
</dbReference>
<dbReference type="InterPro" id="IPR000683">
    <property type="entry name" value="Gfo/Idh/MocA-like_OxRdtase_N"/>
</dbReference>
<dbReference type="Gene3D" id="3.30.360.10">
    <property type="entry name" value="Dihydrodipicolinate Reductase, domain 2"/>
    <property type="match status" value="1"/>
</dbReference>
<dbReference type="PANTHER" id="PTHR43377">
    <property type="entry name" value="BILIVERDIN REDUCTASE A"/>
    <property type="match status" value="1"/>
</dbReference>
<evidence type="ECO:0000313" key="2">
    <source>
        <dbReference type="EMBL" id="MFD2932559.1"/>
    </source>
</evidence>
<dbReference type="Gene3D" id="3.40.50.720">
    <property type="entry name" value="NAD(P)-binding Rossmann-like Domain"/>
    <property type="match status" value="1"/>
</dbReference>
<organism evidence="2 3">
    <name type="scientific">Spirosoma flavum</name>
    <dbReference type="NCBI Taxonomy" id="2048557"/>
    <lineage>
        <taxon>Bacteria</taxon>
        <taxon>Pseudomonadati</taxon>
        <taxon>Bacteroidota</taxon>
        <taxon>Cytophagia</taxon>
        <taxon>Cytophagales</taxon>
        <taxon>Cytophagaceae</taxon>
        <taxon>Spirosoma</taxon>
    </lineage>
</organism>
<reference evidence="3" key="1">
    <citation type="journal article" date="2019" name="Int. J. Syst. Evol. Microbiol.">
        <title>The Global Catalogue of Microorganisms (GCM) 10K type strain sequencing project: providing services to taxonomists for standard genome sequencing and annotation.</title>
        <authorList>
            <consortium name="The Broad Institute Genomics Platform"/>
            <consortium name="The Broad Institute Genome Sequencing Center for Infectious Disease"/>
            <person name="Wu L."/>
            <person name="Ma J."/>
        </authorList>
    </citation>
    <scope>NUCLEOTIDE SEQUENCE [LARGE SCALE GENOMIC DNA]</scope>
    <source>
        <strain evidence="3">KCTC 52490</strain>
    </source>
</reference>
<evidence type="ECO:0000313" key="3">
    <source>
        <dbReference type="Proteomes" id="UP001597512"/>
    </source>
</evidence>
<dbReference type="PANTHER" id="PTHR43377:SF6">
    <property type="entry name" value="GFO_IDH_MOCA-LIKE OXIDOREDUCTASE N-TERMINAL DOMAIN-CONTAINING PROTEIN"/>
    <property type="match status" value="1"/>
</dbReference>
<evidence type="ECO:0000259" key="1">
    <source>
        <dbReference type="Pfam" id="PF01408"/>
    </source>
</evidence>
<proteinExistence type="predicted"/>
<dbReference type="SUPFAM" id="SSF55347">
    <property type="entry name" value="Glyceraldehyde-3-phosphate dehydrogenase-like, C-terminal domain"/>
    <property type="match status" value="1"/>
</dbReference>
<dbReference type="InterPro" id="IPR036291">
    <property type="entry name" value="NAD(P)-bd_dom_sf"/>
</dbReference>
<sequence>MRIGLIGCGRWGKLILTTLTKLSVPVMVVDLDPENCRQAMVLGAVATASSVQSLQVSDGLIVATPASTHRSVLEQIAHLGQPIFIEKPLATSYDDALAIGRLPLPPTFLMHIWRYHPGVRLLGDIGQSGKLGQVLFVKTIRTNWTSPRTDTDSLRTLAPHDLTIFLQILGYIPTPKAAIAERHNGQIRGLTAFLGEDPACIMEVSTRYADKRREVRLHGTQGVAVLTDEKTDYIDIWYGSDQTMATDRHHERLFYDATPPLQLELMAFLEYLRGGKAPVSSLLEGIEITRLIDAIEQLI</sequence>
<dbReference type="Proteomes" id="UP001597512">
    <property type="component" value="Unassembled WGS sequence"/>
</dbReference>
<accession>A0ABW6AB64</accession>
<dbReference type="Pfam" id="PF01408">
    <property type="entry name" value="GFO_IDH_MocA"/>
    <property type="match status" value="1"/>
</dbReference>
<dbReference type="EMBL" id="JBHUOM010000001">
    <property type="protein sequence ID" value="MFD2932559.1"/>
    <property type="molecule type" value="Genomic_DNA"/>
</dbReference>
<gene>
    <name evidence="2" type="ORF">ACFS25_02130</name>
</gene>
<name>A0ABW6AB64_9BACT</name>